<organism evidence="1">
    <name type="scientific">Anguilla anguilla</name>
    <name type="common">European freshwater eel</name>
    <name type="synonym">Muraena anguilla</name>
    <dbReference type="NCBI Taxonomy" id="7936"/>
    <lineage>
        <taxon>Eukaryota</taxon>
        <taxon>Metazoa</taxon>
        <taxon>Chordata</taxon>
        <taxon>Craniata</taxon>
        <taxon>Vertebrata</taxon>
        <taxon>Euteleostomi</taxon>
        <taxon>Actinopterygii</taxon>
        <taxon>Neopterygii</taxon>
        <taxon>Teleostei</taxon>
        <taxon>Anguilliformes</taxon>
        <taxon>Anguillidae</taxon>
        <taxon>Anguilla</taxon>
    </lineage>
</organism>
<reference evidence="1" key="1">
    <citation type="submission" date="2014-11" db="EMBL/GenBank/DDBJ databases">
        <authorList>
            <person name="Amaro Gonzalez C."/>
        </authorList>
    </citation>
    <scope>NUCLEOTIDE SEQUENCE</scope>
</reference>
<accession>A0A0E9WDD7</accession>
<dbReference type="AlphaFoldDB" id="A0A0E9WDD7"/>
<protein>
    <submittedName>
        <fullName evidence="1">Uncharacterized protein</fullName>
    </submittedName>
</protein>
<reference evidence="1" key="2">
    <citation type="journal article" date="2015" name="Fish Shellfish Immunol.">
        <title>Early steps in the European eel (Anguilla anguilla)-Vibrio vulnificus interaction in the gills: Role of the RtxA13 toxin.</title>
        <authorList>
            <person name="Callol A."/>
            <person name="Pajuelo D."/>
            <person name="Ebbesson L."/>
            <person name="Teles M."/>
            <person name="MacKenzie S."/>
            <person name="Amaro C."/>
        </authorList>
    </citation>
    <scope>NUCLEOTIDE SEQUENCE</scope>
</reference>
<sequence>MMMCQSMVEMYCSLFRKLHTPELSWKTSCHFRAMT</sequence>
<proteinExistence type="predicted"/>
<evidence type="ECO:0000313" key="1">
    <source>
        <dbReference type="EMBL" id="JAH87590.1"/>
    </source>
</evidence>
<dbReference type="EMBL" id="GBXM01020987">
    <property type="protein sequence ID" value="JAH87590.1"/>
    <property type="molecule type" value="Transcribed_RNA"/>
</dbReference>
<name>A0A0E9WDD7_ANGAN</name>